<protein>
    <recommendedName>
        <fullName evidence="3">glutamate decarboxylase</fullName>
        <ecNumber evidence="3">4.1.1.15</ecNumber>
    </recommendedName>
</protein>
<dbReference type="GO" id="GO:0005829">
    <property type="term" value="C:cytosol"/>
    <property type="evidence" value="ECO:0007669"/>
    <property type="project" value="TreeGrafter"/>
</dbReference>
<gene>
    <name evidence="8" type="ORF">GRC73_16590</name>
</gene>
<comment type="caution">
    <text evidence="8">The sequence shown here is derived from an EMBL/GenBank/DDBJ whole genome shotgun (WGS) entry which is preliminary data.</text>
</comment>
<dbReference type="GO" id="GO:0030170">
    <property type="term" value="F:pyridoxal phosphate binding"/>
    <property type="evidence" value="ECO:0007669"/>
    <property type="project" value="InterPro"/>
</dbReference>
<comment type="similarity">
    <text evidence="2 7">Belongs to the group II decarboxylase family.</text>
</comment>
<dbReference type="Gene3D" id="4.10.280.50">
    <property type="match status" value="1"/>
</dbReference>
<reference evidence="8" key="1">
    <citation type="journal article" date="2018" name="Genome Biol.">
        <title>SKESA: strategic k-mer extension for scrupulous assemblies.</title>
        <authorList>
            <person name="Souvorov A."/>
            <person name="Agarwala R."/>
            <person name="Lipman D.J."/>
        </authorList>
    </citation>
    <scope>NUCLEOTIDE SEQUENCE [LARGE SCALE GENOMIC DNA]</scope>
    <source>
        <strain evidence="8">EC00763</strain>
    </source>
</reference>
<evidence type="ECO:0000256" key="5">
    <source>
        <dbReference type="ARBA" id="ARBA00023239"/>
    </source>
</evidence>
<evidence type="ECO:0000256" key="4">
    <source>
        <dbReference type="ARBA" id="ARBA00022898"/>
    </source>
</evidence>
<dbReference type="PANTHER" id="PTHR43321:SF3">
    <property type="entry name" value="GLUTAMATE DECARBOXYLASE"/>
    <property type="match status" value="1"/>
</dbReference>
<comment type="cofactor">
    <cofactor evidence="1 7">
        <name>pyridoxal 5'-phosphate</name>
        <dbReference type="ChEBI" id="CHEBI:597326"/>
    </cofactor>
</comment>
<dbReference type="FunFam" id="4.10.280.50:FF:000001">
    <property type="entry name" value="Glutamate decarboxylase"/>
    <property type="match status" value="1"/>
</dbReference>
<dbReference type="Gene3D" id="3.40.640.10">
    <property type="entry name" value="Type I PLP-dependent aspartate aminotransferase-like (Major domain)"/>
    <property type="match status" value="1"/>
</dbReference>
<dbReference type="Pfam" id="PF00282">
    <property type="entry name" value="Pyridoxal_deC"/>
    <property type="match status" value="1"/>
</dbReference>
<organism evidence="8">
    <name type="scientific">Escherichia coli</name>
    <dbReference type="NCBI Taxonomy" id="562"/>
    <lineage>
        <taxon>Bacteria</taxon>
        <taxon>Pseudomonadati</taxon>
        <taxon>Pseudomonadota</taxon>
        <taxon>Gammaproteobacteria</taxon>
        <taxon>Enterobacterales</taxon>
        <taxon>Enterobacteriaceae</taxon>
        <taxon>Escherichia</taxon>
    </lineage>
</organism>
<sequence>MDKKQVTDLRSELLDSRFGAKSISTIAESKRFPLHEMRDDVAFQIINDELYLDGNARQNLATFCQTWDDENVHKLMDLSINKNWIDKEEYPQSAAIDLRCVNMVADLWHAPAPKNGQAVGTNTIG</sequence>
<evidence type="ECO:0000313" key="8">
    <source>
        <dbReference type="EMBL" id="HAH4525607.1"/>
    </source>
</evidence>
<proteinExistence type="inferred from homology"/>
<evidence type="ECO:0000256" key="7">
    <source>
        <dbReference type="RuleBase" id="RU000382"/>
    </source>
</evidence>
<evidence type="ECO:0000256" key="2">
    <source>
        <dbReference type="ARBA" id="ARBA00009533"/>
    </source>
</evidence>
<name>A0A3T7E882_ECOLX</name>
<dbReference type="InterPro" id="IPR015424">
    <property type="entry name" value="PyrdxlP-dep_Trfase"/>
</dbReference>
<keyword evidence="4 7" id="KW-0663">Pyridoxal phosphate</keyword>
<reference evidence="8" key="2">
    <citation type="submission" date="2019-12" db="EMBL/GenBank/DDBJ databases">
        <authorList>
            <consortium name="NCBI Pathogen Detection Project"/>
        </authorList>
    </citation>
    <scope>NUCLEOTIDE SEQUENCE</scope>
    <source>
        <strain evidence="8">EC00763</strain>
    </source>
</reference>
<dbReference type="InterPro" id="IPR010107">
    <property type="entry name" value="Glutamate_decarboxylase"/>
</dbReference>
<evidence type="ECO:0000256" key="3">
    <source>
        <dbReference type="ARBA" id="ARBA00012421"/>
    </source>
</evidence>
<dbReference type="AlphaFoldDB" id="A0A3T7E882"/>
<dbReference type="InterPro" id="IPR002129">
    <property type="entry name" value="PyrdxlP-dep_de-COase"/>
</dbReference>
<dbReference type="GO" id="GO:0004351">
    <property type="term" value="F:glutamate decarboxylase activity"/>
    <property type="evidence" value="ECO:0007669"/>
    <property type="project" value="UniProtKB-EC"/>
</dbReference>
<feature type="non-terminal residue" evidence="8">
    <location>
        <position position="125"/>
    </location>
</feature>
<comment type="catalytic activity">
    <reaction evidence="6">
        <text>L-glutamate + H(+) = 4-aminobutanoate + CO2</text>
        <dbReference type="Rhea" id="RHEA:17785"/>
        <dbReference type="ChEBI" id="CHEBI:15378"/>
        <dbReference type="ChEBI" id="CHEBI:16526"/>
        <dbReference type="ChEBI" id="CHEBI:29985"/>
        <dbReference type="ChEBI" id="CHEBI:59888"/>
        <dbReference type="EC" id="4.1.1.15"/>
    </reaction>
</comment>
<dbReference type="PANTHER" id="PTHR43321">
    <property type="entry name" value="GLUTAMATE DECARBOXYLASE"/>
    <property type="match status" value="1"/>
</dbReference>
<keyword evidence="5 7" id="KW-0456">Lyase</keyword>
<dbReference type="EC" id="4.1.1.15" evidence="3"/>
<dbReference type="InterPro" id="IPR015421">
    <property type="entry name" value="PyrdxlP-dep_Trfase_major"/>
</dbReference>
<accession>A0A3T7E882</accession>
<dbReference type="GO" id="GO:0006538">
    <property type="term" value="P:L-glutamate catabolic process"/>
    <property type="evidence" value="ECO:0007669"/>
    <property type="project" value="TreeGrafter"/>
</dbReference>
<dbReference type="EMBL" id="DABBJX010000019">
    <property type="protein sequence ID" value="HAH4525607.1"/>
    <property type="molecule type" value="Genomic_DNA"/>
</dbReference>
<dbReference type="RefSeq" id="WP_000358881.1">
    <property type="nucleotide sequence ID" value="NZ_BDPC01000061.1"/>
</dbReference>
<evidence type="ECO:0000256" key="1">
    <source>
        <dbReference type="ARBA" id="ARBA00001933"/>
    </source>
</evidence>
<evidence type="ECO:0000256" key="6">
    <source>
        <dbReference type="ARBA" id="ARBA00048868"/>
    </source>
</evidence>
<dbReference type="SUPFAM" id="SSF53383">
    <property type="entry name" value="PLP-dependent transferases"/>
    <property type="match status" value="1"/>
</dbReference>